<dbReference type="Proteomes" id="UP000294614">
    <property type="component" value="Unassembled WGS sequence"/>
</dbReference>
<dbReference type="EMBL" id="SMGG01000006">
    <property type="protein sequence ID" value="TCK59431.1"/>
    <property type="molecule type" value="Genomic_DNA"/>
</dbReference>
<dbReference type="InterPro" id="IPR004420">
    <property type="entry name" value="Pept_A31_hyd_mat_HycI"/>
</dbReference>
<organism evidence="5 6">
    <name type="scientific">Seleniivibrio woodruffii</name>
    <dbReference type="NCBI Taxonomy" id="1078050"/>
    <lineage>
        <taxon>Bacteria</taxon>
        <taxon>Pseudomonadati</taxon>
        <taxon>Deferribacterota</taxon>
        <taxon>Deferribacteres</taxon>
        <taxon>Deferribacterales</taxon>
        <taxon>Geovibrionaceae</taxon>
        <taxon>Seleniivibrio</taxon>
    </lineage>
</organism>
<dbReference type="GO" id="GO:0004190">
    <property type="term" value="F:aspartic-type endopeptidase activity"/>
    <property type="evidence" value="ECO:0007669"/>
    <property type="project" value="UniProtKB-KW"/>
</dbReference>
<gene>
    <name evidence="5" type="ORF">C8D98_2365</name>
</gene>
<evidence type="ECO:0000256" key="1">
    <source>
        <dbReference type="ARBA" id="ARBA00006814"/>
    </source>
</evidence>
<protein>
    <submittedName>
        <fullName evidence="5">Hydrogenase 3 maturation peptidase HycL</fullName>
    </submittedName>
</protein>
<name>A0A4V2PRU8_9BACT</name>
<comment type="similarity">
    <text evidence="1">Belongs to the peptidase A31 family.</text>
</comment>
<dbReference type="AlphaFoldDB" id="A0A4V2PRU8"/>
<accession>A0A4V2PRU8</accession>
<dbReference type="NCBIfam" id="TIGR00072">
    <property type="entry name" value="hydrog_prot"/>
    <property type="match status" value="1"/>
</dbReference>
<evidence type="ECO:0000256" key="2">
    <source>
        <dbReference type="ARBA" id="ARBA00022670"/>
    </source>
</evidence>
<evidence type="ECO:0000256" key="3">
    <source>
        <dbReference type="ARBA" id="ARBA00022750"/>
    </source>
</evidence>
<sequence>MSDTIREILPSAKGLTLYVGLGNSLRGDDFAGSYIVTLIEGRDRIEKFDAGEKPENAYDKALEVKPVKAVFFDAADMGLPAGTVQIVYEDTLSIKAMSTHKVPLPLITKLIREETGAEIVICGIQPASVDFMKKMDESVKESCETLAKIINNSR</sequence>
<dbReference type="Gene3D" id="3.40.50.1450">
    <property type="entry name" value="HybD-like"/>
    <property type="match status" value="1"/>
</dbReference>
<keyword evidence="3" id="KW-0064">Aspartyl protease</keyword>
<dbReference type="InterPro" id="IPR023430">
    <property type="entry name" value="Pept_HybD-like_dom_sf"/>
</dbReference>
<dbReference type="RefSeq" id="WP_165871313.1">
    <property type="nucleotide sequence ID" value="NZ_JAJUHT010000006.1"/>
</dbReference>
<dbReference type="CDD" id="cd06067">
    <property type="entry name" value="H2MP_MemB-H2evol"/>
    <property type="match status" value="1"/>
</dbReference>
<evidence type="ECO:0000313" key="5">
    <source>
        <dbReference type="EMBL" id="TCK59431.1"/>
    </source>
</evidence>
<keyword evidence="4" id="KW-0378">Hydrolase</keyword>
<keyword evidence="2" id="KW-0645">Protease</keyword>
<dbReference type="Pfam" id="PF01750">
    <property type="entry name" value="HycI"/>
    <property type="match status" value="1"/>
</dbReference>
<dbReference type="PANTHER" id="PTHR30302">
    <property type="entry name" value="HYDROGENASE 1 MATURATION PROTEASE"/>
    <property type="match status" value="1"/>
</dbReference>
<comment type="caution">
    <text evidence="5">The sequence shown here is derived from an EMBL/GenBank/DDBJ whole genome shotgun (WGS) entry which is preliminary data.</text>
</comment>
<evidence type="ECO:0000256" key="4">
    <source>
        <dbReference type="ARBA" id="ARBA00022801"/>
    </source>
</evidence>
<dbReference type="GO" id="GO:0008047">
    <property type="term" value="F:enzyme activator activity"/>
    <property type="evidence" value="ECO:0007669"/>
    <property type="project" value="InterPro"/>
</dbReference>
<proteinExistence type="inferred from homology"/>
<dbReference type="PANTHER" id="PTHR30302:SF1">
    <property type="entry name" value="HYDROGENASE 2 MATURATION PROTEASE"/>
    <property type="match status" value="1"/>
</dbReference>
<keyword evidence="6" id="KW-1185">Reference proteome</keyword>
<evidence type="ECO:0000313" key="6">
    <source>
        <dbReference type="Proteomes" id="UP000294614"/>
    </source>
</evidence>
<dbReference type="InterPro" id="IPR000671">
    <property type="entry name" value="Peptidase_A31"/>
</dbReference>
<dbReference type="GO" id="GO:0016485">
    <property type="term" value="P:protein processing"/>
    <property type="evidence" value="ECO:0007669"/>
    <property type="project" value="TreeGrafter"/>
</dbReference>
<reference evidence="5 6" key="1">
    <citation type="submission" date="2019-03" db="EMBL/GenBank/DDBJ databases">
        <title>Genomic Encyclopedia of Type Strains, Phase IV (KMG-IV): sequencing the most valuable type-strain genomes for metagenomic binning, comparative biology and taxonomic classification.</title>
        <authorList>
            <person name="Goeker M."/>
        </authorList>
    </citation>
    <scope>NUCLEOTIDE SEQUENCE [LARGE SCALE GENOMIC DNA]</scope>
    <source>
        <strain evidence="5 6">DSM 24984</strain>
    </source>
</reference>
<dbReference type="SUPFAM" id="SSF53163">
    <property type="entry name" value="HybD-like"/>
    <property type="match status" value="1"/>
</dbReference>